<accession>A0ABQ4GLC0</accession>
<keyword evidence="1" id="KW-0732">Signal</keyword>
<dbReference type="EMBL" id="BOOF01000014">
    <property type="protein sequence ID" value="GIH62221.1"/>
    <property type="molecule type" value="Genomic_DNA"/>
</dbReference>
<feature type="signal peptide" evidence="1">
    <location>
        <begin position="1"/>
        <end position="28"/>
    </location>
</feature>
<evidence type="ECO:0000313" key="3">
    <source>
        <dbReference type="Proteomes" id="UP000660454"/>
    </source>
</evidence>
<gene>
    <name evidence="2" type="ORF">Msi02_30380</name>
</gene>
<reference evidence="2 3" key="1">
    <citation type="submission" date="2021-01" db="EMBL/GenBank/DDBJ databases">
        <title>Whole genome shotgun sequence of Microbispora siamensis NBRC 104113.</title>
        <authorList>
            <person name="Komaki H."/>
            <person name="Tamura T."/>
        </authorList>
    </citation>
    <scope>NUCLEOTIDE SEQUENCE [LARGE SCALE GENOMIC DNA]</scope>
    <source>
        <strain evidence="2 3">NBRC 104113</strain>
    </source>
</reference>
<dbReference type="Proteomes" id="UP000660454">
    <property type="component" value="Unassembled WGS sequence"/>
</dbReference>
<organism evidence="2 3">
    <name type="scientific">Microbispora siamensis</name>
    <dbReference type="NCBI Taxonomy" id="564413"/>
    <lineage>
        <taxon>Bacteria</taxon>
        <taxon>Bacillati</taxon>
        <taxon>Actinomycetota</taxon>
        <taxon>Actinomycetes</taxon>
        <taxon>Streptosporangiales</taxon>
        <taxon>Streptosporangiaceae</taxon>
        <taxon>Microbispora</taxon>
    </lineage>
</organism>
<evidence type="ECO:0000256" key="1">
    <source>
        <dbReference type="SAM" id="SignalP"/>
    </source>
</evidence>
<name>A0ABQ4GLC0_9ACTN</name>
<sequence>MSVFTRLAVGAAGAVVAAWAVAASPASAQVLTSDPVSPNQAYSAQAVPPGCAAWIDWYAGRGRGHLNCEGSGRDVQVTVACGDGSVKRTVVGYEYAHADCPTGLGAIAVSGKYA</sequence>
<proteinExistence type="predicted"/>
<comment type="caution">
    <text evidence="2">The sequence shown here is derived from an EMBL/GenBank/DDBJ whole genome shotgun (WGS) entry which is preliminary data.</text>
</comment>
<evidence type="ECO:0000313" key="2">
    <source>
        <dbReference type="EMBL" id="GIH62221.1"/>
    </source>
</evidence>
<evidence type="ECO:0008006" key="4">
    <source>
        <dbReference type="Google" id="ProtNLM"/>
    </source>
</evidence>
<feature type="chain" id="PRO_5046968199" description="Secreted protein" evidence="1">
    <location>
        <begin position="29"/>
        <end position="114"/>
    </location>
</feature>
<protein>
    <recommendedName>
        <fullName evidence="4">Secreted protein</fullName>
    </recommendedName>
</protein>
<keyword evidence="3" id="KW-1185">Reference proteome</keyword>